<feature type="transmembrane region" description="Helical" evidence="6">
    <location>
        <begin position="85"/>
        <end position="106"/>
    </location>
</feature>
<comment type="subcellular location">
    <subcellularLocation>
        <location evidence="1">Membrane</location>
        <topology evidence="1">Multi-pass membrane protein</topology>
    </subcellularLocation>
</comment>
<feature type="transmembrane region" description="Helical" evidence="6">
    <location>
        <begin position="173"/>
        <end position="193"/>
    </location>
</feature>
<feature type="transmembrane region" description="Helical" evidence="6">
    <location>
        <begin position="213"/>
        <end position="232"/>
    </location>
</feature>
<feature type="transmembrane region" description="Helical" evidence="6">
    <location>
        <begin position="47"/>
        <end position="65"/>
    </location>
</feature>
<organism evidence="8 9">
    <name type="scientific">Phialemonium atrogriseum</name>
    <dbReference type="NCBI Taxonomy" id="1093897"/>
    <lineage>
        <taxon>Eukaryota</taxon>
        <taxon>Fungi</taxon>
        <taxon>Dikarya</taxon>
        <taxon>Ascomycota</taxon>
        <taxon>Pezizomycotina</taxon>
        <taxon>Sordariomycetes</taxon>
        <taxon>Sordariomycetidae</taxon>
        <taxon>Cephalothecales</taxon>
        <taxon>Cephalothecaceae</taxon>
        <taxon>Phialemonium</taxon>
    </lineage>
</organism>
<dbReference type="PANTHER" id="PTHR43791:SF53">
    <property type="entry name" value="MAJOR FACILITATOR SUPERFAMILY (MFS) PROFILE DOMAIN-CONTAINING PROTEIN"/>
    <property type="match status" value="1"/>
</dbReference>
<dbReference type="PROSITE" id="PS50850">
    <property type="entry name" value="MFS"/>
    <property type="match status" value="1"/>
</dbReference>
<reference evidence="8" key="1">
    <citation type="submission" date="2023-06" db="EMBL/GenBank/DDBJ databases">
        <title>Genome-scale phylogeny and comparative genomics of the fungal order Sordariales.</title>
        <authorList>
            <consortium name="Lawrence Berkeley National Laboratory"/>
            <person name="Hensen N."/>
            <person name="Bonometti L."/>
            <person name="Westerberg I."/>
            <person name="Brannstrom I.O."/>
            <person name="Guillou S."/>
            <person name="Cros-Aarteil S."/>
            <person name="Calhoun S."/>
            <person name="Haridas S."/>
            <person name="Kuo A."/>
            <person name="Mondo S."/>
            <person name="Pangilinan J."/>
            <person name="Riley R."/>
            <person name="Labutti K."/>
            <person name="Andreopoulos B."/>
            <person name="Lipzen A."/>
            <person name="Chen C."/>
            <person name="Yanf M."/>
            <person name="Daum C."/>
            <person name="Ng V."/>
            <person name="Clum A."/>
            <person name="Steindorff A."/>
            <person name="Ohm R."/>
            <person name="Martin F."/>
            <person name="Silar P."/>
            <person name="Natvig D."/>
            <person name="Lalanne C."/>
            <person name="Gautier V."/>
            <person name="Ament-Velasquez S.L."/>
            <person name="Kruys A."/>
            <person name="Hutchinson M.I."/>
            <person name="Powell A.J."/>
            <person name="Barry K."/>
            <person name="Miller A.N."/>
            <person name="Grigoriev I.V."/>
            <person name="Debuchy R."/>
            <person name="Gladieux P."/>
            <person name="Thoren M.H."/>
            <person name="Johannesson H."/>
        </authorList>
    </citation>
    <scope>NUCLEOTIDE SEQUENCE</scope>
    <source>
        <strain evidence="8">8032-3</strain>
    </source>
</reference>
<accession>A0AAJ0BSG8</accession>
<evidence type="ECO:0000259" key="7">
    <source>
        <dbReference type="PROSITE" id="PS50850"/>
    </source>
</evidence>
<dbReference type="AlphaFoldDB" id="A0AAJ0BSG8"/>
<dbReference type="Proteomes" id="UP001244011">
    <property type="component" value="Unassembled WGS sequence"/>
</dbReference>
<dbReference type="InterPro" id="IPR036259">
    <property type="entry name" value="MFS_trans_sf"/>
</dbReference>
<comment type="caution">
    <text evidence="8">The sequence shown here is derived from an EMBL/GenBank/DDBJ whole genome shotgun (WGS) entry which is preliminary data.</text>
</comment>
<dbReference type="Gene3D" id="1.20.1250.20">
    <property type="entry name" value="MFS general substrate transporter like domains"/>
    <property type="match status" value="2"/>
</dbReference>
<dbReference type="SUPFAM" id="SSF103473">
    <property type="entry name" value="MFS general substrate transporter"/>
    <property type="match status" value="1"/>
</dbReference>
<dbReference type="GO" id="GO:0016020">
    <property type="term" value="C:membrane"/>
    <property type="evidence" value="ECO:0007669"/>
    <property type="project" value="UniProtKB-SubCell"/>
</dbReference>
<evidence type="ECO:0000256" key="1">
    <source>
        <dbReference type="ARBA" id="ARBA00004141"/>
    </source>
</evidence>
<feature type="transmembrane region" description="Helical" evidence="6">
    <location>
        <begin position="113"/>
        <end position="132"/>
    </location>
</feature>
<sequence length="495" mass="54659">MDSDKEIQYENKELGLGGSGSDLTAGDHFDWTEAEETALRHKIDWHIVPVVTILYLLCFLDRANIGNARIQGMAVDLDLTGLRFNWALSIFYIVYLLVEVPSNILLKRIGPRFYLPLLVVGFGLVSMCNAFVNSFAGLLVTRSFLGVFEGGAMPGMAFFLSCFYKREELLFRVGIYVSAASMAGAFGGLLATALSRIPEWGAASAPLHTWRNIFFFEGLLTIIVGLAAPFFLPQDTNTAKFLNERERRIATERLVREHKAFAKEQVKMAHVKKAVFCIHNYTCALGFFLINITVQGLSVFMPTILKDLQWTATKAQLLTVPPYVMACLIAIAVAYASDKTKRRGIYLAVFSVFAATGFAILRWHSGANVRYMAVFLVTMGAFPGGPGFLSWALNNSAGPAVQAVTSGYVVSLGTIGGIVATWTYISTDGPKYYTGHTINLAGQIAVVLLSIFGILYCAHENRARAAGKRDYRLEGLSEEEQVHLGYRHPNFRYIT</sequence>
<dbReference type="CDD" id="cd17327">
    <property type="entry name" value="MFS_FEN2_like"/>
    <property type="match status" value="1"/>
</dbReference>
<dbReference type="GO" id="GO:0022857">
    <property type="term" value="F:transmembrane transporter activity"/>
    <property type="evidence" value="ECO:0007669"/>
    <property type="project" value="InterPro"/>
</dbReference>
<feature type="domain" description="Major facilitator superfamily (MFS) profile" evidence="7">
    <location>
        <begin position="47"/>
        <end position="462"/>
    </location>
</feature>
<feature type="transmembrane region" description="Helical" evidence="6">
    <location>
        <begin position="437"/>
        <end position="458"/>
    </location>
</feature>
<keyword evidence="2" id="KW-0813">Transport</keyword>
<protein>
    <submittedName>
        <fullName evidence="8">Major facilitator superfamily domain-containing protein</fullName>
    </submittedName>
</protein>
<keyword evidence="3 6" id="KW-0812">Transmembrane</keyword>
<keyword evidence="5 6" id="KW-0472">Membrane</keyword>
<dbReference type="InterPro" id="IPR020846">
    <property type="entry name" value="MFS_dom"/>
</dbReference>
<feature type="transmembrane region" description="Helical" evidence="6">
    <location>
        <begin position="405"/>
        <end position="425"/>
    </location>
</feature>
<gene>
    <name evidence="8" type="ORF">QBC33DRAFT_244651</name>
</gene>
<evidence type="ECO:0000256" key="6">
    <source>
        <dbReference type="SAM" id="Phobius"/>
    </source>
</evidence>
<feature type="transmembrane region" description="Helical" evidence="6">
    <location>
        <begin position="344"/>
        <end position="365"/>
    </location>
</feature>
<dbReference type="Pfam" id="PF07690">
    <property type="entry name" value="MFS_1"/>
    <property type="match status" value="1"/>
</dbReference>
<keyword evidence="4 6" id="KW-1133">Transmembrane helix</keyword>
<dbReference type="GeneID" id="85306128"/>
<feature type="transmembrane region" description="Helical" evidence="6">
    <location>
        <begin position="278"/>
        <end position="300"/>
    </location>
</feature>
<feature type="transmembrane region" description="Helical" evidence="6">
    <location>
        <begin position="144"/>
        <end position="164"/>
    </location>
</feature>
<feature type="transmembrane region" description="Helical" evidence="6">
    <location>
        <begin position="371"/>
        <end position="393"/>
    </location>
</feature>
<name>A0AAJ0BSG8_9PEZI</name>
<evidence type="ECO:0000256" key="2">
    <source>
        <dbReference type="ARBA" id="ARBA00022448"/>
    </source>
</evidence>
<dbReference type="RefSeq" id="XP_060279663.1">
    <property type="nucleotide sequence ID" value="XM_060422941.1"/>
</dbReference>
<evidence type="ECO:0000256" key="5">
    <source>
        <dbReference type="ARBA" id="ARBA00023136"/>
    </source>
</evidence>
<keyword evidence="9" id="KW-1185">Reference proteome</keyword>
<proteinExistence type="predicted"/>
<evidence type="ECO:0000313" key="9">
    <source>
        <dbReference type="Proteomes" id="UP001244011"/>
    </source>
</evidence>
<dbReference type="InterPro" id="IPR011701">
    <property type="entry name" value="MFS"/>
</dbReference>
<dbReference type="FunFam" id="1.20.1250.20:FF:000013">
    <property type="entry name" value="MFS general substrate transporter"/>
    <property type="match status" value="1"/>
</dbReference>
<evidence type="ECO:0000256" key="4">
    <source>
        <dbReference type="ARBA" id="ARBA00022989"/>
    </source>
</evidence>
<feature type="transmembrane region" description="Helical" evidence="6">
    <location>
        <begin position="320"/>
        <end position="337"/>
    </location>
</feature>
<dbReference type="PANTHER" id="PTHR43791">
    <property type="entry name" value="PERMEASE-RELATED"/>
    <property type="match status" value="1"/>
</dbReference>
<evidence type="ECO:0000256" key="3">
    <source>
        <dbReference type="ARBA" id="ARBA00022692"/>
    </source>
</evidence>
<dbReference type="FunFam" id="1.20.1250.20:FF:000034">
    <property type="entry name" value="MFS general substrate transporter"/>
    <property type="match status" value="1"/>
</dbReference>
<dbReference type="EMBL" id="MU839027">
    <property type="protein sequence ID" value="KAK1763450.1"/>
    <property type="molecule type" value="Genomic_DNA"/>
</dbReference>
<evidence type="ECO:0000313" key="8">
    <source>
        <dbReference type="EMBL" id="KAK1763450.1"/>
    </source>
</evidence>